<gene>
    <name evidence="1" type="ORF">SDC9_165902</name>
</gene>
<evidence type="ECO:0000313" key="1">
    <source>
        <dbReference type="EMBL" id="MPN18542.1"/>
    </source>
</evidence>
<dbReference type="AlphaFoldDB" id="A0A645FXV2"/>
<sequence>MIRSSRNPVVSRVLDNLSGKGKPDASLASLHRMNAYPVEAGIGHVVAVIVYMDAGILAYHPQFSGAPVCFAFVESIRAKKVGPFIICQDDRNTFLLPFFNYLPFLAGEVQ</sequence>
<accession>A0A645FXV2</accession>
<dbReference type="EMBL" id="VSSQ01065894">
    <property type="protein sequence ID" value="MPN18542.1"/>
    <property type="molecule type" value="Genomic_DNA"/>
</dbReference>
<organism evidence="1">
    <name type="scientific">bioreactor metagenome</name>
    <dbReference type="NCBI Taxonomy" id="1076179"/>
    <lineage>
        <taxon>unclassified sequences</taxon>
        <taxon>metagenomes</taxon>
        <taxon>ecological metagenomes</taxon>
    </lineage>
</organism>
<protein>
    <submittedName>
        <fullName evidence="1">Uncharacterized protein</fullName>
    </submittedName>
</protein>
<comment type="caution">
    <text evidence="1">The sequence shown here is derived from an EMBL/GenBank/DDBJ whole genome shotgun (WGS) entry which is preliminary data.</text>
</comment>
<name>A0A645FXV2_9ZZZZ</name>
<reference evidence="1" key="1">
    <citation type="submission" date="2019-08" db="EMBL/GenBank/DDBJ databases">
        <authorList>
            <person name="Kucharzyk K."/>
            <person name="Murdoch R.W."/>
            <person name="Higgins S."/>
            <person name="Loffler F."/>
        </authorList>
    </citation>
    <scope>NUCLEOTIDE SEQUENCE</scope>
</reference>
<proteinExistence type="predicted"/>